<evidence type="ECO:0000313" key="4">
    <source>
        <dbReference type="EMBL" id="KAF2901987.1"/>
    </source>
</evidence>
<dbReference type="Pfam" id="PF22936">
    <property type="entry name" value="Pol_BBD"/>
    <property type="match status" value="1"/>
</dbReference>
<feature type="region of interest" description="Disordered" evidence="1">
    <location>
        <begin position="407"/>
        <end position="433"/>
    </location>
</feature>
<organism evidence="4 5">
    <name type="scientific">Ignelater luminosus</name>
    <name type="common">Cucubano</name>
    <name type="synonym">Pyrophorus luminosus</name>
    <dbReference type="NCBI Taxonomy" id="2038154"/>
    <lineage>
        <taxon>Eukaryota</taxon>
        <taxon>Metazoa</taxon>
        <taxon>Ecdysozoa</taxon>
        <taxon>Arthropoda</taxon>
        <taxon>Hexapoda</taxon>
        <taxon>Insecta</taxon>
        <taxon>Pterygota</taxon>
        <taxon>Neoptera</taxon>
        <taxon>Endopterygota</taxon>
        <taxon>Coleoptera</taxon>
        <taxon>Polyphaga</taxon>
        <taxon>Elateriformia</taxon>
        <taxon>Elateroidea</taxon>
        <taxon>Elateridae</taxon>
        <taxon>Agrypninae</taxon>
        <taxon>Pyrophorini</taxon>
        <taxon>Ignelater</taxon>
    </lineage>
</organism>
<feature type="compositionally biased region" description="Basic and acidic residues" evidence="1">
    <location>
        <begin position="407"/>
        <end position="420"/>
    </location>
</feature>
<name>A0A8K0DF68_IGNLU</name>
<evidence type="ECO:0008006" key="6">
    <source>
        <dbReference type="Google" id="ProtNLM"/>
    </source>
</evidence>
<evidence type="ECO:0000259" key="2">
    <source>
        <dbReference type="Pfam" id="PF07727"/>
    </source>
</evidence>
<evidence type="ECO:0000256" key="1">
    <source>
        <dbReference type="SAM" id="MobiDB-lite"/>
    </source>
</evidence>
<dbReference type="PANTHER" id="PTHR11439">
    <property type="entry name" value="GAG-POL-RELATED RETROTRANSPOSON"/>
    <property type="match status" value="1"/>
</dbReference>
<proteinExistence type="predicted"/>
<protein>
    <recommendedName>
        <fullName evidence="6">Retrovirus-related Pol polyprotein from transposon TNT 1-94</fullName>
    </recommendedName>
</protein>
<dbReference type="InterPro" id="IPR011604">
    <property type="entry name" value="PDDEXK-like_dom_sf"/>
</dbReference>
<feature type="compositionally biased region" description="Basic residues" evidence="1">
    <location>
        <begin position="9"/>
        <end position="23"/>
    </location>
</feature>
<dbReference type="InterPro" id="IPR054722">
    <property type="entry name" value="PolX-like_BBD"/>
</dbReference>
<sequence>MEANPNKRSGQKTRLRLSAKRRSIPSTSQSADDVDATDYTDQHTSNSFEQPCEKNELRLRWAVSKAITHRKDQKIPLKEKIELLKGDIDNSLSHVFGEHKECKAIGYFCEKPYNPSGSLLSDLKMAGKYIENESCSLRRSRRQAPSLIYDVDNNRVEMFNSIIAKFTGGKTINYCQRRSYQSRCAAAVVSLNTRKPIYTIKKYLSLGKSPGKYTKRLEFRSKKIIPTARRKLNFTNKGKTRNVECDKSYGENCEKPDMSPEDFKIEPRTFLEQLAKTEGEIQEIQTQTKNQRESDIWYLERRNRLTASTFGEVCKRRNTTSCKSLVERIRYPRPLYARSIEWVPYEPMVMALENSGVDLTSDFVKSKLIQKDIKLDKSEREVALATKSKPYNKGFILKCYKCHQQEHKASKRNSKNEKQNKGKPGYKSHDKSKNDGNHWAMFFALTTKTDASSWYIDSGCPNHTTGRKECLVKTRVDMLEHEITLANNKKLQCHEIGDTSININNQTVVCSRYRFEFTFSEPDEGKGFEQSKSCRLVDPVTHKITNSRDVVFLLALAVELALDIDHLDVKTSFLNGDLNEKVYMEQPEDFIVKGQENKPAPSPLDPNLPLVKEDSTTNKSSHLPYQVLVGCLMYLAVACRLDIAYAASVLSQFNPCYNETHWTAAKRVLQYLKGTMNLCLVFERGEER</sequence>
<reference evidence="4" key="1">
    <citation type="submission" date="2019-08" db="EMBL/GenBank/DDBJ databases">
        <title>The genome of the North American firefly Photinus pyralis.</title>
        <authorList>
            <consortium name="Photinus pyralis genome working group"/>
            <person name="Fallon T.R."/>
            <person name="Sander Lower S.E."/>
            <person name="Weng J.-K."/>
        </authorList>
    </citation>
    <scope>NUCLEOTIDE SEQUENCE</scope>
    <source>
        <strain evidence="4">TRF0915ILg1</strain>
        <tissue evidence="4">Whole body</tissue>
    </source>
</reference>
<feature type="region of interest" description="Disordered" evidence="1">
    <location>
        <begin position="1"/>
        <end position="49"/>
    </location>
</feature>
<dbReference type="Proteomes" id="UP000801492">
    <property type="component" value="Unassembled WGS sequence"/>
</dbReference>
<evidence type="ECO:0000313" key="5">
    <source>
        <dbReference type="Proteomes" id="UP000801492"/>
    </source>
</evidence>
<feature type="domain" description="Retrovirus-related Pol polyprotein from transposon TNT 1-94-like beta-barrel" evidence="3">
    <location>
        <begin position="454"/>
        <end position="507"/>
    </location>
</feature>
<comment type="caution">
    <text evidence="4">The sequence shown here is derived from an EMBL/GenBank/DDBJ whole genome shotgun (WGS) entry which is preliminary data.</text>
</comment>
<dbReference type="OrthoDB" id="6779242at2759"/>
<feature type="domain" description="Reverse transcriptase Ty1/copia-type" evidence="2">
    <location>
        <begin position="526"/>
        <end position="598"/>
    </location>
</feature>
<keyword evidence="5" id="KW-1185">Reference proteome</keyword>
<dbReference type="Pfam" id="PF07727">
    <property type="entry name" value="RVT_2"/>
    <property type="match status" value="1"/>
</dbReference>
<evidence type="ECO:0000259" key="3">
    <source>
        <dbReference type="Pfam" id="PF22936"/>
    </source>
</evidence>
<gene>
    <name evidence="4" type="ORF">ILUMI_04197</name>
</gene>
<dbReference type="AlphaFoldDB" id="A0A8K0DF68"/>
<accession>A0A8K0DF68</accession>
<dbReference type="EMBL" id="VTPC01001430">
    <property type="protein sequence ID" value="KAF2901987.1"/>
    <property type="molecule type" value="Genomic_DNA"/>
</dbReference>
<dbReference type="Gene3D" id="3.90.320.10">
    <property type="match status" value="1"/>
</dbReference>
<dbReference type="InterPro" id="IPR013103">
    <property type="entry name" value="RVT_2"/>
</dbReference>
<dbReference type="PANTHER" id="PTHR11439:SF483">
    <property type="entry name" value="PEPTIDE SYNTHASE GLIP-LIKE, PUTATIVE (AFU_ORTHOLOGUE AFUA_3G12920)-RELATED"/>
    <property type="match status" value="1"/>
</dbReference>